<sequence length="162" mass="17685">MAIFNKNTLVQVSGFDNEIIAGELVWQQKTYWNLTMTAADGVTPIDLTGATIDAQIIRRAISNIQDTRNGLSFDIANYTPTPTPVDLTIANRSNSTGFFTLVINDNTWDLIDSDPELDINAVDCVGFSGRIKIGFPANSTNPADDAIIFLLFLVRSDGIVVE</sequence>
<accession>A0A6J5L2I2</accession>
<dbReference type="EMBL" id="LR796207">
    <property type="protein sequence ID" value="CAB4126730.1"/>
    <property type="molecule type" value="Genomic_DNA"/>
</dbReference>
<evidence type="ECO:0000313" key="1">
    <source>
        <dbReference type="EMBL" id="CAB4126730.1"/>
    </source>
</evidence>
<reference evidence="1" key="1">
    <citation type="submission" date="2020-04" db="EMBL/GenBank/DDBJ databases">
        <authorList>
            <person name="Chiriac C."/>
            <person name="Salcher M."/>
            <person name="Ghai R."/>
            <person name="Kavagutti S V."/>
        </authorList>
    </citation>
    <scope>NUCLEOTIDE SEQUENCE</scope>
</reference>
<name>A0A6J5L2I2_9CAUD</name>
<gene>
    <name evidence="1" type="ORF">UFOVP79_18</name>
</gene>
<organism evidence="1">
    <name type="scientific">uncultured Caudovirales phage</name>
    <dbReference type="NCBI Taxonomy" id="2100421"/>
    <lineage>
        <taxon>Viruses</taxon>
        <taxon>Duplodnaviria</taxon>
        <taxon>Heunggongvirae</taxon>
        <taxon>Uroviricota</taxon>
        <taxon>Caudoviricetes</taxon>
        <taxon>Peduoviridae</taxon>
        <taxon>Maltschvirus</taxon>
        <taxon>Maltschvirus maltsch</taxon>
    </lineage>
</organism>
<proteinExistence type="predicted"/>
<protein>
    <submittedName>
        <fullName evidence="1">Uncharacterized protein</fullName>
    </submittedName>
</protein>